<evidence type="ECO:0000313" key="7">
    <source>
        <dbReference type="Proteomes" id="UP000808337"/>
    </source>
</evidence>
<dbReference type="PANTHER" id="PTHR24273:SF32">
    <property type="entry name" value="HYALIN"/>
    <property type="match status" value="1"/>
</dbReference>
<reference evidence="6 7" key="1">
    <citation type="submission" date="2020-10" db="EMBL/GenBank/DDBJ databases">
        <title>Connecting structure to function with the recovery of over 1000 high-quality activated sludge metagenome-assembled genomes encoding full-length rRNA genes using long-read sequencing.</title>
        <authorList>
            <person name="Singleton C.M."/>
            <person name="Petriglieri F."/>
            <person name="Kristensen J.M."/>
            <person name="Kirkegaard R.H."/>
            <person name="Michaelsen T.Y."/>
            <person name="Andersen M.H."/>
            <person name="Karst S.M."/>
            <person name="Dueholm M.S."/>
            <person name="Nielsen P.H."/>
            <person name="Albertsen M."/>
        </authorList>
    </citation>
    <scope>NUCLEOTIDE SEQUENCE [LARGE SCALE GENOMIC DNA]</scope>
    <source>
        <strain evidence="6">Ribe_18-Q3-R11-54_MAXAC.273</strain>
    </source>
</reference>
<comment type="caution">
    <text evidence="6">The sequence shown here is derived from an EMBL/GenBank/DDBJ whole genome shotgun (WGS) entry which is preliminary data.</text>
</comment>
<evidence type="ECO:0000256" key="2">
    <source>
        <dbReference type="ARBA" id="ARBA00022525"/>
    </source>
</evidence>
<name>A0A9D7XRK7_9BACT</name>
<proteinExistence type="predicted"/>
<evidence type="ECO:0000256" key="1">
    <source>
        <dbReference type="ARBA" id="ARBA00004613"/>
    </source>
</evidence>
<sequence length="1250" mass="133359">MGANLILSRHWIPKSVFPFAFYLLFLGFTSQLSSQIPVITARFAHPSFNCSNEYCVDVEFRSDTPDVQIFGINVRFFYPDSILELIGFSDFQGGYGPVAPDPPIILTSSFAGSALFNFNGPADFVNGAVQVVDPGILTYLDTANWTKLFQICFHIDDPNPNLQSFCPSLVWDLEQFISNGEFRHGYLSGDDGLVITIVDPINSNESLPATEDVVQFNWMYIGDGSPPYGIPISNNCTTLTRDCSPYITCPSGRILECGESISPVNTGYASSSDNCAGDPVITYSDTQISGSCPQQYSIERRWITTNACNFSDTCIQIITVVDTVPPVITCPVNITVYCPATPVFETPVVADACDPTVILTFTDVTTLGVCPAQNIITRTWKATDHCGNTSTCVATITFKDETAPLMTCPVNVTINCQEDNSSANTGVATATDNCSSVLIVQSQTSTQNVNPAACAHYTYVISRQWTATDACGNSTTCLQTINVRDVTEPVITCPSNITVLYPGSTLPVNTGNATGLDNCDSGLSMTFTDVLSPNVCPSINKITRTWKATDACGNSSTCQQTIVIDDRGSICGSVHDDLGQPMVGVEIKLVADVNNNQIYDGLDTLVATLFSSAGTGQFCFQQIRPCSYILVEIQPSSYGELSDYDVTPDPDGDDSADGPDNQIPVNLTAAENDSDNNFIDIKCPTQLPVIVPDTICANGSVTFQISAIPLGALTYSWDFGSGSSPASGIGLGPHTVSYVTTTNNQANGAVITMDIQKTGCPILSGQVSSVKINPYPNSSINQTASGTCYFATRTFQPVQPQISGATYTWTFGAGAVPSSAVGYGPHDVYYTSTGTKTVKLVIMPNEPGAQCSDSSSVMFTITSCPSNITGSVKTAEGTGIGGVTVRLYTDNNYDGMPDDTIWVISKNTVSGTGNYSMTLVTPGNYVLVEIQPSGYVSFNDRDITPDGDIVPNIDSLDNIIPVTVHPSLTDGGNNFTESLGPGDISGYVFDDADANGVPGTNEGIGGVTINLFSDANADGHADNTTPIATQTTSAIGFYSFPLVPLGHYVLAETQPLNYTSVMDYDYTEDLDVPTNVDLHDDTIQVQIIIGEHDDSNYFVESSGCNLVVMNTLDAGPGSLRAAIACAEDGDTIRFSNTLSGMTILITSGRIEISKRLTILSTLTPRVVISSQIPGLFKILGNLLIEFDQVDITSGLTISGNAGAAFENYGSLKLHDIHVLRNPGLPSGQFLIRNMADSNLMLSGNCLIEMY</sequence>
<keyword evidence="3" id="KW-0732">Signal</keyword>
<evidence type="ECO:0000256" key="3">
    <source>
        <dbReference type="ARBA" id="ARBA00022729"/>
    </source>
</evidence>
<accession>A0A9D7XRK7</accession>
<comment type="subcellular location">
    <subcellularLocation>
        <location evidence="1">Secreted</location>
    </subcellularLocation>
</comment>
<dbReference type="GO" id="GO:0005576">
    <property type="term" value="C:extracellular region"/>
    <property type="evidence" value="ECO:0007669"/>
    <property type="project" value="UniProtKB-SubCell"/>
</dbReference>
<organism evidence="6 7">
    <name type="scientific">Candidatus Opimibacter skivensis</name>
    <dbReference type="NCBI Taxonomy" id="2982028"/>
    <lineage>
        <taxon>Bacteria</taxon>
        <taxon>Pseudomonadati</taxon>
        <taxon>Bacteroidota</taxon>
        <taxon>Saprospiria</taxon>
        <taxon>Saprospirales</taxon>
        <taxon>Saprospiraceae</taxon>
        <taxon>Candidatus Opimibacter</taxon>
    </lineage>
</organism>
<dbReference type="Gene3D" id="2.60.40.10">
    <property type="entry name" value="Immunoglobulins"/>
    <property type="match status" value="3"/>
</dbReference>
<feature type="compositionally biased region" description="Acidic residues" evidence="4">
    <location>
        <begin position="642"/>
        <end position="657"/>
    </location>
</feature>
<evidence type="ECO:0000256" key="4">
    <source>
        <dbReference type="SAM" id="MobiDB-lite"/>
    </source>
</evidence>
<dbReference type="SUPFAM" id="SSF49478">
    <property type="entry name" value="Cna protein B-type domain"/>
    <property type="match status" value="1"/>
</dbReference>
<dbReference type="InterPro" id="IPR013783">
    <property type="entry name" value="Ig-like_fold"/>
</dbReference>
<dbReference type="EMBL" id="JADKGY010000001">
    <property type="protein sequence ID" value="MBK9981418.1"/>
    <property type="molecule type" value="Genomic_DNA"/>
</dbReference>
<dbReference type="Pfam" id="PF17210">
    <property type="entry name" value="SdrD_B"/>
    <property type="match status" value="1"/>
</dbReference>
<feature type="region of interest" description="Disordered" evidence="4">
    <location>
        <begin position="641"/>
        <end position="663"/>
    </location>
</feature>
<gene>
    <name evidence="6" type="ORF">IPP15_03160</name>
</gene>
<dbReference type="PANTHER" id="PTHR24273">
    <property type="entry name" value="FI04643P-RELATED"/>
    <property type="match status" value="1"/>
</dbReference>
<dbReference type="Proteomes" id="UP000808337">
    <property type="component" value="Unassembled WGS sequence"/>
</dbReference>
<dbReference type="AlphaFoldDB" id="A0A9D7XRK7"/>
<keyword evidence="2" id="KW-0964">Secreted</keyword>
<evidence type="ECO:0000313" key="6">
    <source>
        <dbReference type="EMBL" id="MBK9981418.1"/>
    </source>
</evidence>
<protein>
    <recommendedName>
        <fullName evidence="5">SD-repeat containing protein B domain-containing protein</fullName>
    </recommendedName>
</protein>
<dbReference type="SUPFAM" id="SSF117074">
    <property type="entry name" value="Hypothetical protein PA1324"/>
    <property type="match status" value="1"/>
</dbReference>
<feature type="domain" description="SD-repeat containing protein B" evidence="5">
    <location>
        <begin position="984"/>
        <end position="1093"/>
    </location>
</feature>
<evidence type="ECO:0000259" key="5">
    <source>
        <dbReference type="Pfam" id="PF17210"/>
    </source>
</evidence>
<dbReference type="InterPro" id="IPR033764">
    <property type="entry name" value="Sdr_B"/>
</dbReference>